<dbReference type="NCBIfam" id="TIGR00768">
    <property type="entry name" value="rimK_fam"/>
    <property type="match status" value="1"/>
</dbReference>
<keyword evidence="4" id="KW-0028">Amino-acid biosynthesis</keyword>
<evidence type="ECO:0000256" key="8">
    <source>
        <dbReference type="ARBA" id="ARBA00022842"/>
    </source>
</evidence>
<evidence type="ECO:0000256" key="2">
    <source>
        <dbReference type="ARBA" id="ARBA00006239"/>
    </source>
</evidence>
<dbReference type="GO" id="GO:0046872">
    <property type="term" value="F:metal ion binding"/>
    <property type="evidence" value="ECO:0007669"/>
    <property type="project" value="UniProtKB-KW"/>
</dbReference>
<evidence type="ECO:0000313" key="12">
    <source>
        <dbReference type="EMBL" id="AFU58392.1"/>
    </source>
</evidence>
<dbReference type="OrthoDB" id="33241at2157"/>
<evidence type="ECO:0000313" key="13">
    <source>
        <dbReference type="Proteomes" id="UP000008037"/>
    </source>
</evidence>
<dbReference type="KEGG" id="nga:Ngar_c14560"/>
<dbReference type="InterPro" id="IPR054562">
    <property type="entry name" value="LysX/ArgX_preATP_grasp"/>
</dbReference>
<dbReference type="InterPro" id="IPR004666">
    <property type="entry name" value="Rp_bS6_RimK/Lys_biosynth_LsyX"/>
</dbReference>
<keyword evidence="3 12" id="KW-0436">Ligase</keyword>
<accession>K0IJF1</accession>
<dbReference type="HOGENOM" id="CLU_054353_2_1_2"/>
<evidence type="ECO:0000256" key="5">
    <source>
        <dbReference type="ARBA" id="ARBA00022723"/>
    </source>
</evidence>
<sequence length="298" mass="32638">MRQEKAGQSSQSNFSGNSLTILYDSIRWEEKALYEAAKKKGVSVENVDCKNLVVNLNSGRSKYNGQVVLQRSVSYFKNVHSTAALEGLGACVINPLNAAILCGNKMYAHMELEKAGVRTPKAVAAFSEESALAALEELGYPAVVKPTVGSWGRLIALLRDKEAAKAVIEDREHMFPIYQVYYFEEFVERPPRDIRAIVVGDRVVAAIYRYSGEGEWKTNMALGGHAEACPVTKELEDICLKATRALGGQIVGVDLMESKSDGLMVHEVNNTTEFKNTVRVTGVDIPGLMVDYALGQGK</sequence>
<keyword evidence="13" id="KW-1185">Reference proteome</keyword>
<evidence type="ECO:0000256" key="6">
    <source>
        <dbReference type="ARBA" id="ARBA00022741"/>
    </source>
</evidence>
<keyword evidence="7 10" id="KW-0067">ATP-binding</keyword>
<comment type="pathway">
    <text evidence="9">Amino-acid biosynthesis.</text>
</comment>
<dbReference type="GO" id="GO:0009085">
    <property type="term" value="P:lysine biosynthetic process"/>
    <property type="evidence" value="ECO:0007669"/>
    <property type="project" value="InterPro"/>
</dbReference>
<dbReference type="PANTHER" id="PTHR21621:SF2">
    <property type="entry name" value="COENZYME GAMMA-F420-2:ALPHA-L-GLUTAMATE LIGASE"/>
    <property type="match status" value="1"/>
</dbReference>
<evidence type="ECO:0000256" key="3">
    <source>
        <dbReference type="ARBA" id="ARBA00022598"/>
    </source>
</evidence>
<proteinExistence type="inferred from homology"/>
<evidence type="ECO:0000256" key="7">
    <source>
        <dbReference type="ARBA" id="ARBA00022840"/>
    </source>
</evidence>
<protein>
    <submittedName>
        <fullName evidence="12">Alpha-aminoadipate lysW ligase LysX</fullName>
        <ecNumber evidence="12">6.3.2.-</ecNumber>
    </submittedName>
</protein>
<dbReference type="Gene3D" id="3.30.470.20">
    <property type="entry name" value="ATP-grasp fold, B domain"/>
    <property type="match status" value="1"/>
</dbReference>
<evidence type="ECO:0000256" key="1">
    <source>
        <dbReference type="ARBA" id="ARBA00001946"/>
    </source>
</evidence>
<dbReference type="FunFam" id="3.30.1490.20:FF:000025">
    <property type="entry name" value="Alpha-aminoadipate--LysW ligase LysX protein"/>
    <property type="match status" value="1"/>
</dbReference>
<feature type="domain" description="ATP-grasp" evidence="11">
    <location>
        <begin position="109"/>
        <end position="294"/>
    </location>
</feature>
<dbReference type="SUPFAM" id="SSF56059">
    <property type="entry name" value="Glutathione synthetase ATP-binding domain-like"/>
    <property type="match status" value="1"/>
</dbReference>
<dbReference type="PANTHER" id="PTHR21621">
    <property type="entry name" value="RIBOSOMAL PROTEIN S6 MODIFICATION PROTEIN"/>
    <property type="match status" value="1"/>
</dbReference>
<keyword evidence="5" id="KW-0479">Metal-binding</keyword>
<name>K0IJF1_NITGG</name>
<dbReference type="FunCoup" id="K0IJF1">
    <property type="interactions" value="93"/>
</dbReference>
<gene>
    <name evidence="12" type="primary">lysX1</name>
    <name evidence="12" type="ordered locus">Ngar_c14560</name>
</gene>
<dbReference type="PROSITE" id="PS50975">
    <property type="entry name" value="ATP_GRASP"/>
    <property type="match status" value="1"/>
</dbReference>
<organism evidence="12 13">
    <name type="scientific">Nitrososphaera gargensis (strain Ga9.2)</name>
    <dbReference type="NCBI Taxonomy" id="1237085"/>
    <lineage>
        <taxon>Archaea</taxon>
        <taxon>Nitrososphaerota</taxon>
        <taxon>Nitrososphaeria</taxon>
        <taxon>Nitrososphaerales</taxon>
        <taxon>Nitrososphaeraceae</taxon>
        <taxon>Nitrososphaera</taxon>
    </lineage>
</organism>
<dbReference type="Pfam" id="PF22626">
    <property type="entry name" value="LysX_preATP_grasp"/>
    <property type="match status" value="1"/>
</dbReference>
<dbReference type="Gene3D" id="3.40.50.20">
    <property type="match status" value="1"/>
</dbReference>
<dbReference type="RefSeq" id="WP_015018929.1">
    <property type="nucleotide sequence ID" value="NC_018719.1"/>
</dbReference>
<dbReference type="InterPro" id="IPR013815">
    <property type="entry name" value="ATP_grasp_subdomain_1"/>
</dbReference>
<comment type="similarity">
    <text evidence="2">Belongs to the RimK family. LysX subfamily.</text>
</comment>
<dbReference type="AlphaFoldDB" id="K0IJF1"/>
<dbReference type="Proteomes" id="UP000008037">
    <property type="component" value="Chromosome"/>
</dbReference>
<dbReference type="InParanoid" id="K0IJF1"/>
<reference evidence="12 13" key="1">
    <citation type="journal article" date="2012" name="Environ. Microbiol.">
        <title>The genome of the ammonia-oxidizing Candidatus Nitrososphaera gargensis: insights into metabolic versatility and environmental adaptations.</title>
        <authorList>
            <person name="Spang A."/>
            <person name="Poehlein A."/>
            <person name="Offre P."/>
            <person name="Zumbragel S."/>
            <person name="Haider S."/>
            <person name="Rychlik N."/>
            <person name="Nowka B."/>
            <person name="Schmeisser C."/>
            <person name="Lebedeva E.V."/>
            <person name="Rattei T."/>
            <person name="Bohm C."/>
            <person name="Schmid M."/>
            <person name="Galushko A."/>
            <person name="Hatzenpichler R."/>
            <person name="Weinmaier T."/>
            <person name="Daniel R."/>
            <person name="Schleper C."/>
            <person name="Spieck E."/>
            <person name="Streit W."/>
            <person name="Wagner M."/>
        </authorList>
    </citation>
    <scope>NUCLEOTIDE SEQUENCE [LARGE SCALE GENOMIC DNA]</scope>
    <source>
        <strain evidence="13">Ga9.2</strain>
    </source>
</reference>
<dbReference type="Gene3D" id="3.30.1490.20">
    <property type="entry name" value="ATP-grasp fold, A domain"/>
    <property type="match status" value="1"/>
</dbReference>
<dbReference type="PATRIC" id="fig|1237085.11.peg.1420"/>
<dbReference type="FunFam" id="3.30.470.20:FF:000058">
    <property type="entry name" value="Alpha-aminoadipate--LysW ligase LysX protein"/>
    <property type="match status" value="1"/>
</dbReference>
<dbReference type="STRING" id="1237085.Ngar_c14560"/>
<evidence type="ECO:0000256" key="10">
    <source>
        <dbReference type="PROSITE-ProRule" id="PRU00409"/>
    </source>
</evidence>
<dbReference type="GO" id="GO:0005524">
    <property type="term" value="F:ATP binding"/>
    <property type="evidence" value="ECO:0007669"/>
    <property type="project" value="UniProtKB-UniRule"/>
</dbReference>
<evidence type="ECO:0000259" key="11">
    <source>
        <dbReference type="PROSITE" id="PS50975"/>
    </source>
</evidence>
<dbReference type="EC" id="6.3.2.-" evidence="12"/>
<dbReference type="InterPro" id="IPR011870">
    <property type="entry name" value="LysX_arch"/>
</dbReference>
<dbReference type="GO" id="GO:0005737">
    <property type="term" value="C:cytoplasm"/>
    <property type="evidence" value="ECO:0007669"/>
    <property type="project" value="TreeGrafter"/>
</dbReference>
<evidence type="ECO:0000256" key="9">
    <source>
        <dbReference type="ARBA" id="ARBA00029440"/>
    </source>
</evidence>
<dbReference type="SUPFAM" id="SSF52440">
    <property type="entry name" value="PreATP-grasp domain"/>
    <property type="match status" value="1"/>
</dbReference>
<keyword evidence="8" id="KW-0460">Magnesium</keyword>
<dbReference type="InterPro" id="IPR016185">
    <property type="entry name" value="PreATP-grasp_dom_sf"/>
</dbReference>
<dbReference type="Pfam" id="PF08443">
    <property type="entry name" value="RimK"/>
    <property type="match status" value="1"/>
</dbReference>
<dbReference type="InterPro" id="IPR013651">
    <property type="entry name" value="ATP-grasp_RimK-type"/>
</dbReference>
<dbReference type="GO" id="GO:0043774">
    <property type="term" value="F:coenzyme F420-2 alpha-glutamyl ligase activity"/>
    <property type="evidence" value="ECO:0007669"/>
    <property type="project" value="TreeGrafter"/>
</dbReference>
<evidence type="ECO:0000256" key="4">
    <source>
        <dbReference type="ARBA" id="ARBA00022605"/>
    </source>
</evidence>
<dbReference type="NCBIfam" id="TIGR02144">
    <property type="entry name" value="LysX_arch"/>
    <property type="match status" value="1"/>
</dbReference>
<dbReference type="InterPro" id="IPR011761">
    <property type="entry name" value="ATP-grasp"/>
</dbReference>
<comment type="cofactor">
    <cofactor evidence="1">
        <name>Mg(2+)</name>
        <dbReference type="ChEBI" id="CHEBI:18420"/>
    </cofactor>
</comment>
<keyword evidence="6 10" id="KW-0547">Nucleotide-binding</keyword>
<dbReference type="GeneID" id="13797715"/>
<dbReference type="EMBL" id="CP002408">
    <property type="protein sequence ID" value="AFU58392.1"/>
    <property type="molecule type" value="Genomic_DNA"/>
</dbReference>